<protein>
    <submittedName>
        <fullName evidence="1">Uncharacterized protein</fullName>
    </submittedName>
</protein>
<accession>A0ACB9FIW8</accession>
<gene>
    <name evidence="1" type="ORF">L6452_01876</name>
</gene>
<organism evidence="1 2">
    <name type="scientific">Arctium lappa</name>
    <name type="common">Greater burdock</name>
    <name type="synonym">Lappa major</name>
    <dbReference type="NCBI Taxonomy" id="4217"/>
    <lineage>
        <taxon>Eukaryota</taxon>
        <taxon>Viridiplantae</taxon>
        <taxon>Streptophyta</taxon>
        <taxon>Embryophyta</taxon>
        <taxon>Tracheophyta</taxon>
        <taxon>Spermatophyta</taxon>
        <taxon>Magnoliopsida</taxon>
        <taxon>eudicotyledons</taxon>
        <taxon>Gunneridae</taxon>
        <taxon>Pentapetalae</taxon>
        <taxon>asterids</taxon>
        <taxon>campanulids</taxon>
        <taxon>Asterales</taxon>
        <taxon>Asteraceae</taxon>
        <taxon>Carduoideae</taxon>
        <taxon>Cardueae</taxon>
        <taxon>Arctiinae</taxon>
        <taxon>Arctium</taxon>
    </lineage>
</organism>
<reference evidence="2" key="1">
    <citation type="journal article" date="2022" name="Mol. Ecol. Resour.">
        <title>The genomes of chicory, endive, great burdock and yacon provide insights into Asteraceae palaeo-polyploidization history and plant inulin production.</title>
        <authorList>
            <person name="Fan W."/>
            <person name="Wang S."/>
            <person name="Wang H."/>
            <person name="Wang A."/>
            <person name="Jiang F."/>
            <person name="Liu H."/>
            <person name="Zhao H."/>
            <person name="Xu D."/>
            <person name="Zhang Y."/>
        </authorList>
    </citation>
    <scope>NUCLEOTIDE SEQUENCE [LARGE SCALE GENOMIC DNA]</scope>
    <source>
        <strain evidence="2">cv. Niubang</strain>
    </source>
</reference>
<dbReference type="Proteomes" id="UP001055879">
    <property type="component" value="Linkage Group LG01"/>
</dbReference>
<sequence length="121" mass="13763">MLTSNLITRTKSRRKKVMEKWRKKGANMSVYEECGASFRNPAYLSHHMQSHSHEIIPQAISTRYGLVVGANFVGLIRVLMIICYPIAYPVGKNDDLGAAIDKICLDEFWTLGFTSTVYMFL</sequence>
<comment type="caution">
    <text evidence="1">The sequence shown here is derived from an EMBL/GenBank/DDBJ whole genome shotgun (WGS) entry which is preliminary data.</text>
</comment>
<proteinExistence type="predicted"/>
<evidence type="ECO:0000313" key="1">
    <source>
        <dbReference type="EMBL" id="KAI3770733.1"/>
    </source>
</evidence>
<reference evidence="1 2" key="2">
    <citation type="journal article" date="2022" name="Mol. Ecol. Resour.">
        <title>The genomes of chicory, endive, great burdock and yacon provide insights into Asteraceae paleo-polyploidization history and plant inulin production.</title>
        <authorList>
            <person name="Fan W."/>
            <person name="Wang S."/>
            <person name="Wang H."/>
            <person name="Wang A."/>
            <person name="Jiang F."/>
            <person name="Liu H."/>
            <person name="Zhao H."/>
            <person name="Xu D."/>
            <person name="Zhang Y."/>
        </authorList>
    </citation>
    <scope>NUCLEOTIDE SEQUENCE [LARGE SCALE GENOMIC DNA]</scope>
    <source>
        <strain evidence="2">cv. Niubang</strain>
    </source>
</reference>
<name>A0ACB9FIW8_ARCLA</name>
<evidence type="ECO:0000313" key="2">
    <source>
        <dbReference type="Proteomes" id="UP001055879"/>
    </source>
</evidence>
<dbReference type="EMBL" id="CM042047">
    <property type="protein sequence ID" value="KAI3770733.1"/>
    <property type="molecule type" value="Genomic_DNA"/>
</dbReference>
<keyword evidence="2" id="KW-1185">Reference proteome</keyword>